<organism evidence="3 4">
    <name type="scientific">Persicirhabdus sediminis</name>
    <dbReference type="NCBI Taxonomy" id="454144"/>
    <lineage>
        <taxon>Bacteria</taxon>
        <taxon>Pseudomonadati</taxon>
        <taxon>Verrucomicrobiota</taxon>
        <taxon>Verrucomicrobiia</taxon>
        <taxon>Verrucomicrobiales</taxon>
        <taxon>Verrucomicrobiaceae</taxon>
        <taxon>Persicirhabdus</taxon>
    </lineage>
</organism>
<evidence type="ECO:0000259" key="2">
    <source>
        <dbReference type="PROSITE" id="PS50968"/>
    </source>
</evidence>
<dbReference type="Pfam" id="PF00364">
    <property type="entry name" value="Biotin_lipoyl"/>
    <property type="match status" value="1"/>
</dbReference>
<dbReference type="EMBL" id="JAENIM010000042">
    <property type="protein sequence ID" value="MBK1792056.1"/>
    <property type="molecule type" value="Genomic_DNA"/>
</dbReference>
<dbReference type="Proteomes" id="UP000624703">
    <property type="component" value="Unassembled WGS sequence"/>
</dbReference>
<dbReference type="RefSeq" id="WP_200312068.1">
    <property type="nucleotide sequence ID" value="NZ_JAENIM010000042.1"/>
</dbReference>
<sequence>METKRLRVSVEGKSYEVLVEMLDEVQASPAQSSAPAVPAGGQEVRSPLSGVVKEIDVSVGDAVADGSKVMTLEAMKMFTAINAEQAGTISSVAVKIGDSVDEGQVLYYLS</sequence>
<dbReference type="PROSITE" id="PS50968">
    <property type="entry name" value="BIOTINYL_LIPOYL"/>
    <property type="match status" value="1"/>
</dbReference>
<keyword evidence="1" id="KW-0092">Biotin</keyword>
<evidence type="ECO:0000313" key="4">
    <source>
        <dbReference type="Proteomes" id="UP000624703"/>
    </source>
</evidence>
<dbReference type="SUPFAM" id="SSF51230">
    <property type="entry name" value="Single hybrid motif"/>
    <property type="match status" value="1"/>
</dbReference>
<accession>A0A8J7SKZ7</accession>
<dbReference type="PANTHER" id="PTHR45266:SF3">
    <property type="entry name" value="OXALOACETATE DECARBOXYLASE ALPHA CHAIN"/>
    <property type="match status" value="1"/>
</dbReference>
<protein>
    <submittedName>
        <fullName evidence="3">Biotin/lipoyl-binding protein</fullName>
    </submittedName>
</protein>
<dbReference type="FunFam" id="2.40.50.100:FF:000003">
    <property type="entry name" value="Acetyl-CoA carboxylase biotin carboxyl carrier protein"/>
    <property type="match status" value="1"/>
</dbReference>
<evidence type="ECO:0000256" key="1">
    <source>
        <dbReference type="ARBA" id="ARBA00023267"/>
    </source>
</evidence>
<dbReference type="InterPro" id="IPR000089">
    <property type="entry name" value="Biotin_lipoyl"/>
</dbReference>
<dbReference type="InterPro" id="IPR011053">
    <property type="entry name" value="Single_hybrid_motif"/>
</dbReference>
<name>A0A8J7SKZ7_9BACT</name>
<dbReference type="Gene3D" id="2.40.50.100">
    <property type="match status" value="1"/>
</dbReference>
<comment type="caution">
    <text evidence="3">The sequence shown here is derived from an EMBL/GenBank/DDBJ whole genome shotgun (WGS) entry which is preliminary data.</text>
</comment>
<dbReference type="InterPro" id="IPR050709">
    <property type="entry name" value="Biotin_Carboxyl_Carrier/Decarb"/>
</dbReference>
<evidence type="ECO:0000313" key="3">
    <source>
        <dbReference type="EMBL" id="MBK1792056.1"/>
    </source>
</evidence>
<proteinExistence type="predicted"/>
<gene>
    <name evidence="3" type="ORF">JIN82_12920</name>
</gene>
<dbReference type="CDD" id="cd06850">
    <property type="entry name" value="biotinyl_domain"/>
    <property type="match status" value="1"/>
</dbReference>
<feature type="domain" description="Lipoyl-binding" evidence="2">
    <location>
        <begin position="29"/>
        <end position="110"/>
    </location>
</feature>
<keyword evidence="4" id="KW-1185">Reference proteome</keyword>
<dbReference type="AlphaFoldDB" id="A0A8J7SKZ7"/>
<dbReference type="PANTHER" id="PTHR45266">
    <property type="entry name" value="OXALOACETATE DECARBOXYLASE ALPHA CHAIN"/>
    <property type="match status" value="1"/>
</dbReference>
<reference evidence="3" key="1">
    <citation type="submission" date="2021-01" db="EMBL/GenBank/DDBJ databases">
        <title>Modified the classification status of verrucomicrobia.</title>
        <authorList>
            <person name="Feng X."/>
        </authorList>
    </citation>
    <scope>NUCLEOTIDE SEQUENCE</scope>
    <source>
        <strain evidence="3">_KCTC 22039</strain>
    </source>
</reference>